<name>A0A4E9ENW2_GIBZA</name>
<organism evidence="1">
    <name type="scientific">Gibberella zeae</name>
    <name type="common">Wheat head blight fungus</name>
    <name type="synonym">Fusarium graminearum</name>
    <dbReference type="NCBI Taxonomy" id="5518"/>
    <lineage>
        <taxon>Eukaryota</taxon>
        <taxon>Fungi</taxon>
        <taxon>Dikarya</taxon>
        <taxon>Ascomycota</taxon>
        <taxon>Pezizomycotina</taxon>
        <taxon>Sordariomycetes</taxon>
        <taxon>Hypocreomycetidae</taxon>
        <taxon>Hypocreales</taxon>
        <taxon>Nectriaceae</taxon>
        <taxon>Fusarium</taxon>
    </lineage>
</organism>
<dbReference type="AlphaFoldDB" id="A0A4E9ENW2"/>
<reference evidence="1" key="1">
    <citation type="submission" date="2019-04" db="EMBL/GenBank/DDBJ databases">
        <authorList>
            <person name="Melise S."/>
            <person name="Noan J."/>
            <person name="Okalmin O."/>
        </authorList>
    </citation>
    <scope>NUCLEOTIDE SEQUENCE</scope>
    <source>
        <strain evidence="1">FN9</strain>
    </source>
</reference>
<gene>
    <name evidence="1" type="ORF">FUG_LOCUS561018</name>
</gene>
<accession>A0A4E9ENW2</accession>
<proteinExistence type="predicted"/>
<sequence>MAAYGRKSAYFVLYSTVMSGASRHNHPYRYADNVCLLENAECNSKAVLEISQQAVIEPLRSAIRAHYEPG</sequence>
<evidence type="ECO:0000313" key="1">
    <source>
        <dbReference type="EMBL" id="VIO64020.1"/>
    </source>
</evidence>
<protein>
    <submittedName>
        <fullName evidence="1">Uncharacterized protein</fullName>
    </submittedName>
</protein>
<dbReference type="EMBL" id="CAAKMV010000187">
    <property type="protein sequence ID" value="VIO64020.1"/>
    <property type="molecule type" value="Genomic_DNA"/>
</dbReference>